<sequence>MGRGKIEIKKIENVSCRQVTFSKRRSGLFKKAHELSVLCDAVVGIIVFSNTSRLYEFSSSSMRGIIDRYNRATGSSTSQMQVETVQEQTELEILRHEVARLQNENAMLKGNDLGGKSILELQQLERQLNDSLVSVLRKKEAMQSKEIQCSKLKIDMMCFNLSTQLPIQPGSGTGHRVSPNTVTVTDIETTLQLWPTCSEHSKAKEVTLTRRESNSSSC</sequence>
<keyword evidence="5" id="KW-0539">Nucleus</keyword>
<evidence type="ECO:0000256" key="2">
    <source>
        <dbReference type="ARBA" id="ARBA00023015"/>
    </source>
</evidence>
<dbReference type="GO" id="GO:0005634">
    <property type="term" value="C:nucleus"/>
    <property type="evidence" value="ECO:0007669"/>
    <property type="project" value="UniProtKB-SubCell"/>
</dbReference>
<feature type="domain" description="MADS-box" evidence="7">
    <location>
        <begin position="1"/>
        <end position="61"/>
    </location>
</feature>
<evidence type="ECO:0000259" key="8">
    <source>
        <dbReference type="PROSITE" id="PS51297"/>
    </source>
</evidence>
<dbReference type="Pfam" id="PF00319">
    <property type="entry name" value="SRF-TF"/>
    <property type="match status" value="1"/>
</dbReference>
<dbReference type="GO" id="GO:0003700">
    <property type="term" value="F:DNA-binding transcription factor activity"/>
    <property type="evidence" value="ECO:0007669"/>
    <property type="project" value="InterPro"/>
</dbReference>
<organism evidence="9 10">
    <name type="scientific">Lactuca saligna</name>
    <name type="common">Willowleaf lettuce</name>
    <dbReference type="NCBI Taxonomy" id="75948"/>
    <lineage>
        <taxon>Eukaryota</taxon>
        <taxon>Viridiplantae</taxon>
        <taxon>Streptophyta</taxon>
        <taxon>Embryophyta</taxon>
        <taxon>Tracheophyta</taxon>
        <taxon>Spermatophyta</taxon>
        <taxon>Magnoliopsida</taxon>
        <taxon>eudicotyledons</taxon>
        <taxon>Gunneridae</taxon>
        <taxon>Pentapetalae</taxon>
        <taxon>asterids</taxon>
        <taxon>campanulids</taxon>
        <taxon>Asterales</taxon>
        <taxon>Asteraceae</taxon>
        <taxon>Cichorioideae</taxon>
        <taxon>Cichorieae</taxon>
        <taxon>Lactucinae</taxon>
        <taxon>Lactuca</taxon>
    </lineage>
</organism>
<dbReference type="InterPro" id="IPR002487">
    <property type="entry name" value="TF_Kbox"/>
</dbReference>
<feature type="domain" description="K-box" evidence="8">
    <location>
        <begin position="84"/>
        <end position="171"/>
    </location>
</feature>
<evidence type="ECO:0000256" key="6">
    <source>
        <dbReference type="SAM" id="Coils"/>
    </source>
</evidence>
<dbReference type="Gene3D" id="3.40.1810.10">
    <property type="entry name" value="Transcription factor, MADS-box"/>
    <property type="match status" value="1"/>
</dbReference>
<dbReference type="PROSITE" id="PS51297">
    <property type="entry name" value="K_BOX"/>
    <property type="match status" value="1"/>
</dbReference>
<name>A0AA35Y748_LACSI</name>
<proteinExistence type="predicted"/>
<dbReference type="CDD" id="cd00265">
    <property type="entry name" value="MADS_MEF2_like"/>
    <property type="match status" value="1"/>
</dbReference>
<keyword evidence="6" id="KW-0175">Coiled coil</keyword>
<gene>
    <name evidence="9" type="ORF">LSALG_LOCUS3920</name>
</gene>
<protein>
    <submittedName>
        <fullName evidence="9">Uncharacterized protein</fullName>
    </submittedName>
</protein>
<dbReference type="EMBL" id="OX465086">
    <property type="protein sequence ID" value="CAI9263222.1"/>
    <property type="molecule type" value="Genomic_DNA"/>
</dbReference>
<accession>A0AA35Y748</accession>
<dbReference type="InterPro" id="IPR050142">
    <property type="entry name" value="MADS-box/MEF2_TF"/>
</dbReference>
<dbReference type="PROSITE" id="PS00350">
    <property type="entry name" value="MADS_BOX_1"/>
    <property type="match status" value="1"/>
</dbReference>
<dbReference type="SMART" id="SM00432">
    <property type="entry name" value="MADS"/>
    <property type="match status" value="1"/>
</dbReference>
<evidence type="ECO:0000313" key="9">
    <source>
        <dbReference type="EMBL" id="CAI9263222.1"/>
    </source>
</evidence>
<keyword evidence="3" id="KW-0238">DNA-binding</keyword>
<evidence type="ECO:0000256" key="5">
    <source>
        <dbReference type="ARBA" id="ARBA00023242"/>
    </source>
</evidence>
<feature type="coiled-coil region" evidence="6">
    <location>
        <begin position="84"/>
        <end position="111"/>
    </location>
</feature>
<keyword evidence="2" id="KW-0805">Transcription regulation</keyword>
<dbReference type="GO" id="GO:0000977">
    <property type="term" value="F:RNA polymerase II transcription regulatory region sequence-specific DNA binding"/>
    <property type="evidence" value="ECO:0007669"/>
    <property type="project" value="InterPro"/>
</dbReference>
<dbReference type="SUPFAM" id="SSF55455">
    <property type="entry name" value="SRF-like"/>
    <property type="match status" value="1"/>
</dbReference>
<dbReference type="GO" id="GO:0046983">
    <property type="term" value="F:protein dimerization activity"/>
    <property type="evidence" value="ECO:0007669"/>
    <property type="project" value="InterPro"/>
</dbReference>
<evidence type="ECO:0000256" key="4">
    <source>
        <dbReference type="ARBA" id="ARBA00023163"/>
    </source>
</evidence>
<dbReference type="PROSITE" id="PS50066">
    <property type="entry name" value="MADS_BOX_2"/>
    <property type="match status" value="1"/>
</dbReference>
<dbReference type="InterPro" id="IPR033896">
    <property type="entry name" value="MEF2-like_N"/>
</dbReference>
<evidence type="ECO:0000259" key="7">
    <source>
        <dbReference type="PROSITE" id="PS50066"/>
    </source>
</evidence>
<dbReference type="InterPro" id="IPR002100">
    <property type="entry name" value="TF_MADSbox"/>
</dbReference>
<comment type="subcellular location">
    <subcellularLocation>
        <location evidence="1">Nucleus</location>
    </subcellularLocation>
</comment>
<dbReference type="AlphaFoldDB" id="A0AA35Y748"/>
<reference evidence="9" key="1">
    <citation type="submission" date="2023-04" db="EMBL/GenBank/DDBJ databases">
        <authorList>
            <person name="Vijverberg K."/>
            <person name="Xiong W."/>
            <person name="Schranz E."/>
        </authorList>
    </citation>
    <scope>NUCLEOTIDE SEQUENCE</scope>
</reference>
<dbReference type="Proteomes" id="UP001177003">
    <property type="component" value="Chromosome 0"/>
</dbReference>
<dbReference type="PANTHER" id="PTHR48019">
    <property type="entry name" value="SERUM RESPONSE FACTOR HOMOLOG"/>
    <property type="match status" value="1"/>
</dbReference>
<dbReference type="GO" id="GO:0045944">
    <property type="term" value="P:positive regulation of transcription by RNA polymerase II"/>
    <property type="evidence" value="ECO:0007669"/>
    <property type="project" value="InterPro"/>
</dbReference>
<dbReference type="Pfam" id="PF01486">
    <property type="entry name" value="K-box"/>
    <property type="match status" value="1"/>
</dbReference>
<dbReference type="InterPro" id="IPR036879">
    <property type="entry name" value="TF_MADSbox_sf"/>
</dbReference>
<dbReference type="PRINTS" id="PR00404">
    <property type="entry name" value="MADSDOMAIN"/>
</dbReference>
<keyword evidence="10" id="KW-1185">Reference proteome</keyword>
<evidence type="ECO:0000256" key="3">
    <source>
        <dbReference type="ARBA" id="ARBA00023125"/>
    </source>
</evidence>
<keyword evidence="4" id="KW-0804">Transcription</keyword>
<evidence type="ECO:0000313" key="10">
    <source>
        <dbReference type="Proteomes" id="UP001177003"/>
    </source>
</evidence>
<evidence type="ECO:0000256" key="1">
    <source>
        <dbReference type="ARBA" id="ARBA00004123"/>
    </source>
</evidence>